<keyword evidence="1" id="KW-0433">Leucine-rich repeat</keyword>
<feature type="transmembrane region" description="Helical" evidence="6">
    <location>
        <begin position="432"/>
        <end position="456"/>
    </location>
</feature>
<dbReference type="PRINTS" id="PR00019">
    <property type="entry name" value="LEURICHRPT"/>
</dbReference>
<name>A0A0K0EDP4_STRER</name>
<proteinExistence type="predicted"/>
<keyword evidence="2" id="KW-0732">Signal</keyword>
<dbReference type="InterPro" id="IPR050328">
    <property type="entry name" value="Dev_Immune_Receptor"/>
</dbReference>
<dbReference type="Pfam" id="PF13855">
    <property type="entry name" value="LRR_8"/>
    <property type="match status" value="3"/>
</dbReference>
<dbReference type="STRING" id="6248.A0A0K0EDP4"/>
<evidence type="ECO:0000256" key="2">
    <source>
        <dbReference type="ARBA" id="ARBA00022729"/>
    </source>
</evidence>
<dbReference type="InterPro" id="IPR001611">
    <property type="entry name" value="Leu-rich_rpt"/>
</dbReference>
<sequence length="632" mass="71872">MTYYYYYIFVYFCFTIILPKIYGQSFLCPARCVCDDEIGTVNCDSANLKTFPIQLNPSIKSLILSNNNIKKINSADLDVYSDLEYLDLSGCGLTEINFEKARPLKQLKHLKLSNNNLVNISDKSFRKLKQLKILDLSNNTLQRLFPHSLQGLNKLTYLNLSHNSINFISSNVFNDLGELTTLDLSYNVITKFNPTLFTNFNLLTTLVLQHNLISEITPNSFSLLYSLIALDISQNLITTIHKNAFHGLEQLKLLNLSRNQLSFIPKEEWEKVNSLIELDLSYNPIQVITELAFSDLKNLRVLLLNNLKDLKVIKDYAFLRLSALLRLDLSGCSSLIRITPKAFHDLVMLKQIDLSDNNLSSLHPDLLNWDNLSVLNLGGNSWNCTCEFLELIHSLSNTLQLDNVYCVNPESRRNRQAVALQGQCNFMENDKIYWGVIIFLSILITLTLLTCLSLCFKTKCLKNEKEKRIISRSPDSQNSSRAPLYYGRNDVFEGMAYNEKNDTFYGKNFITINPSLSAVPTFGFTSTLSQVPSNHHLDEEYYSQLILPPNNYYCGTNGRQGYSPSDQNPYAALIDDRRPIITPPMIPAPPPKISPQRASSHPRLMYDNSSSTVITNLSGTLSKYPKYPVSEL</sequence>
<keyword evidence="7" id="KW-1185">Reference proteome</keyword>
<dbReference type="SMART" id="SM00365">
    <property type="entry name" value="LRR_SD22"/>
    <property type="match status" value="5"/>
</dbReference>
<keyword evidence="6" id="KW-0472">Membrane</keyword>
<dbReference type="InterPro" id="IPR003591">
    <property type="entry name" value="Leu-rich_rpt_typical-subtyp"/>
</dbReference>
<protein>
    <submittedName>
        <fullName evidence="8">LRRCT domain-containing protein</fullName>
    </submittedName>
    <submittedName>
        <fullName evidence="9">LRRNT domain-containing protein</fullName>
    </submittedName>
</protein>
<accession>A0A0K0EDP4</accession>
<evidence type="ECO:0000256" key="4">
    <source>
        <dbReference type="ARBA" id="ARBA00023180"/>
    </source>
</evidence>
<dbReference type="PANTHER" id="PTHR24373">
    <property type="entry name" value="SLIT RELATED LEUCINE-RICH REPEAT NEURONAL PROTEIN"/>
    <property type="match status" value="1"/>
</dbReference>
<dbReference type="WBParaSite" id="TCONS_00009553.p1">
    <property type="protein sequence ID" value="TCONS_00009553.p1"/>
    <property type="gene ID" value="XLOC_007349"/>
</dbReference>
<keyword evidence="6" id="KW-1133">Transmembrane helix</keyword>
<dbReference type="FunFam" id="3.80.10.10:FF:000770">
    <property type="entry name" value="Uncharacterized protein"/>
    <property type="match status" value="1"/>
</dbReference>
<evidence type="ECO:0000313" key="7">
    <source>
        <dbReference type="Proteomes" id="UP000035681"/>
    </source>
</evidence>
<dbReference type="SMART" id="SM00369">
    <property type="entry name" value="LRR_TYP"/>
    <property type="match status" value="10"/>
</dbReference>
<evidence type="ECO:0000256" key="6">
    <source>
        <dbReference type="SAM" id="Phobius"/>
    </source>
</evidence>
<dbReference type="Gene3D" id="3.80.10.10">
    <property type="entry name" value="Ribonuclease Inhibitor"/>
    <property type="match status" value="2"/>
</dbReference>
<feature type="region of interest" description="Disordered" evidence="5">
    <location>
        <begin position="584"/>
        <end position="606"/>
    </location>
</feature>
<dbReference type="Pfam" id="PF00560">
    <property type="entry name" value="LRR_1"/>
    <property type="match status" value="2"/>
</dbReference>
<keyword evidence="3" id="KW-0677">Repeat</keyword>
<feature type="transmembrane region" description="Helical" evidence="6">
    <location>
        <begin position="5"/>
        <end position="22"/>
    </location>
</feature>
<dbReference type="PANTHER" id="PTHR24373:SF392">
    <property type="entry name" value="NEPHROCAN"/>
    <property type="match status" value="1"/>
</dbReference>
<evidence type="ECO:0000256" key="5">
    <source>
        <dbReference type="SAM" id="MobiDB-lite"/>
    </source>
</evidence>
<evidence type="ECO:0000256" key="1">
    <source>
        <dbReference type="ARBA" id="ARBA00022614"/>
    </source>
</evidence>
<dbReference type="InterPro" id="IPR032675">
    <property type="entry name" value="LRR_dom_sf"/>
</dbReference>
<dbReference type="Proteomes" id="UP000035681">
    <property type="component" value="Unplaced"/>
</dbReference>
<keyword evidence="4" id="KW-0325">Glycoprotein</keyword>
<evidence type="ECO:0000256" key="3">
    <source>
        <dbReference type="ARBA" id="ARBA00022737"/>
    </source>
</evidence>
<evidence type="ECO:0000313" key="9">
    <source>
        <dbReference type="WBParaSite" id="TCONS_00009553.p1"/>
    </source>
</evidence>
<dbReference type="PROSITE" id="PS51450">
    <property type="entry name" value="LRR"/>
    <property type="match status" value="6"/>
</dbReference>
<evidence type="ECO:0000313" key="8">
    <source>
        <dbReference type="WBParaSite" id="SSTP_0000760700.1"/>
    </source>
</evidence>
<dbReference type="AlphaFoldDB" id="A0A0K0EDP4"/>
<dbReference type="WBParaSite" id="SSTP_0000760700.1">
    <property type="protein sequence ID" value="SSTP_0000760700.1"/>
    <property type="gene ID" value="SSTP_0000760700"/>
</dbReference>
<reference evidence="8" key="1">
    <citation type="submission" date="2015-08" db="UniProtKB">
        <authorList>
            <consortium name="WormBaseParasite"/>
        </authorList>
    </citation>
    <scope>IDENTIFICATION</scope>
</reference>
<keyword evidence="6" id="KW-0812">Transmembrane</keyword>
<feature type="compositionally biased region" description="Pro residues" evidence="5">
    <location>
        <begin position="584"/>
        <end position="593"/>
    </location>
</feature>
<dbReference type="SUPFAM" id="SSF52058">
    <property type="entry name" value="L domain-like"/>
    <property type="match status" value="1"/>
</dbReference>
<organism evidence="8">
    <name type="scientific">Strongyloides stercoralis</name>
    <name type="common">Threadworm</name>
    <dbReference type="NCBI Taxonomy" id="6248"/>
    <lineage>
        <taxon>Eukaryota</taxon>
        <taxon>Metazoa</taxon>
        <taxon>Ecdysozoa</taxon>
        <taxon>Nematoda</taxon>
        <taxon>Chromadorea</taxon>
        <taxon>Rhabditida</taxon>
        <taxon>Tylenchina</taxon>
        <taxon>Panagrolaimomorpha</taxon>
        <taxon>Strongyloidoidea</taxon>
        <taxon>Strongyloididae</taxon>
        <taxon>Strongyloides</taxon>
    </lineage>
</organism>